<dbReference type="InterPro" id="IPR036161">
    <property type="entry name" value="RPB6/omega-like_sf"/>
</dbReference>
<dbReference type="Proteomes" id="UP001356080">
    <property type="component" value="Unassembled WGS sequence"/>
</dbReference>
<evidence type="ECO:0000313" key="11">
    <source>
        <dbReference type="EMBL" id="MEF2291593.1"/>
    </source>
</evidence>
<dbReference type="EC" id="2.7.7.6" evidence="2 10"/>
<evidence type="ECO:0000256" key="5">
    <source>
        <dbReference type="ARBA" id="ARBA00022679"/>
    </source>
</evidence>
<dbReference type="Pfam" id="PF01192">
    <property type="entry name" value="RNA_pol_Rpb6"/>
    <property type="match status" value="1"/>
</dbReference>
<dbReference type="GO" id="GO:0003899">
    <property type="term" value="F:DNA-directed RNA polymerase activity"/>
    <property type="evidence" value="ECO:0007669"/>
    <property type="project" value="UniProtKB-EC"/>
</dbReference>
<comment type="function">
    <text evidence="10">Promotes RNA polymerase assembly. Latches the N- and C-terminal regions of the beta' subunit thereby facilitating its interaction with the beta and alpha subunits.</text>
</comment>
<keyword evidence="4 10" id="KW-0240">DNA-directed RNA polymerase</keyword>
<dbReference type="InterPro" id="IPR003716">
    <property type="entry name" value="DNA-dir_RNA_pol_omega"/>
</dbReference>
<dbReference type="PANTHER" id="PTHR34476">
    <property type="entry name" value="DNA-DIRECTED RNA POLYMERASE SUBUNIT OMEGA"/>
    <property type="match status" value="1"/>
</dbReference>
<comment type="catalytic activity">
    <reaction evidence="9 10">
        <text>RNA(n) + a ribonucleoside 5'-triphosphate = RNA(n+1) + diphosphate</text>
        <dbReference type="Rhea" id="RHEA:21248"/>
        <dbReference type="Rhea" id="RHEA-COMP:14527"/>
        <dbReference type="Rhea" id="RHEA-COMP:17342"/>
        <dbReference type="ChEBI" id="CHEBI:33019"/>
        <dbReference type="ChEBI" id="CHEBI:61557"/>
        <dbReference type="ChEBI" id="CHEBI:140395"/>
        <dbReference type="EC" id="2.7.7.6"/>
    </reaction>
</comment>
<dbReference type="HAMAP" id="MF_00366">
    <property type="entry name" value="RNApol_bact_RpoZ"/>
    <property type="match status" value="1"/>
</dbReference>
<proteinExistence type="inferred from homology"/>
<evidence type="ECO:0000313" key="12">
    <source>
        <dbReference type="Proteomes" id="UP001356080"/>
    </source>
</evidence>
<evidence type="ECO:0000256" key="3">
    <source>
        <dbReference type="ARBA" id="ARBA00013725"/>
    </source>
</evidence>
<evidence type="ECO:0000256" key="6">
    <source>
        <dbReference type="ARBA" id="ARBA00022695"/>
    </source>
</evidence>
<comment type="caution">
    <text evidence="11">The sequence shown here is derived from an EMBL/GenBank/DDBJ whole genome shotgun (WGS) entry which is preliminary data.</text>
</comment>
<dbReference type="PANTHER" id="PTHR34476:SF1">
    <property type="entry name" value="DNA-DIRECTED RNA POLYMERASE SUBUNIT OMEGA"/>
    <property type="match status" value="1"/>
</dbReference>
<evidence type="ECO:0000256" key="9">
    <source>
        <dbReference type="ARBA" id="ARBA00048552"/>
    </source>
</evidence>
<dbReference type="SMART" id="SM01409">
    <property type="entry name" value="RNA_pol_Rpb6"/>
    <property type="match status" value="1"/>
</dbReference>
<evidence type="ECO:0000256" key="2">
    <source>
        <dbReference type="ARBA" id="ARBA00012418"/>
    </source>
</evidence>
<dbReference type="Gene3D" id="3.90.940.10">
    <property type="match status" value="1"/>
</dbReference>
<evidence type="ECO:0000256" key="7">
    <source>
        <dbReference type="ARBA" id="ARBA00023163"/>
    </source>
</evidence>
<dbReference type="InterPro" id="IPR006110">
    <property type="entry name" value="Pol_omega/Rpo6/RPB6"/>
</dbReference>
<keyword evidence="6 10" id="KW-0548">Nucleotidyltransferase</keyword>
<keyword evidence="7 10" id="KW-0804">Transcription</keyword>
<organism evidence="11 12">
    <name type="scientific">Virgibacillus dokdonensis</name>
    <dbReference type="NCBI Taxonomy" id="302167"/>
    <lineage>
        <taxon>Bacteria</taxon>
        <taxon>Bacillati</taxon>
        <taxon>Bacillota</taxon>
        <taxon>Bacilli</taxon>
        <taxon>Bacillales</taxon>
        <taxon>Bacillaceae</taxon>
        <taxon>Virgibacillus</taxon>
    </lineage>
</organism>
<keyword evidence="5 10" id="KW-0808">Transferase</keyword>
<name>A0ABU7VD49_9BACI</name>
<sequence length="71" mass="8031">MMLDPSIDSLLKKVNSKYSLVTLAARRARQISETKKVLIDNPKSYQYVGMALEEVQAEKLFIDEEAGKSQL</sequence>
<dbReference type="NCBIfam" id="TIGR00690">
    <property type="entry name" value="rpoZ"/>
    <property type="match status" value="1"/>
</dbReference>
<comment type="subunit">
    <text evidence="10">The RNAP catalytic core consists of 2 alpha, 1 beta, 1 beta' and 1 omega subunit. When a sigma factor is associated with the core the holoenzyme is formed, which can initiate transcription.</text>
</comment>
<dbReference type="SUPFAM" id="SSF63562">
    <property type="entry name" value="RPB6/omega subunit-like"/>
    <property type="match status" value="1"/>
</dbReference>
<evidence type="ECO:0000256" key="8">
    <source>
        <dbReference type="ARBA" id="ARBA00029924"/>
    </source>
</evidence>
<gene>
    <name evidence="10 11" type="primary">rpoZ</name>
    <name evidence="11" type="ORF">V2W34_06130</name>
</gene>
<evidence type="ECO:0000256" key="10">
    <source>
        <dbReference type="HAMAP-Rule" id="MF_00366"/>
    </source>
</evidence>
<evidence type="ECO:0000256" key="4">
    <source>
        <dbReference type="ARBA" id="ARBA00022478"/>
    </source>
</evidence>
<protein>
    <recommendedName>
        <fullName evidence="3 10">DNA-directed RNA polymerase subunit omega</fullName>
        <shortName evidence="10">RNAP omega subunit</shortName>
        <ecNumber evidence="2 10">2.7.7.6</ecNumber>
    </recommendedName>
    <alternativeName>
        <fullName evidence="10">RNA polymerase omega subunit</fullName>
    </alternativeName>
    <alternativeName>
        <fullName evidence="8 10">Transcriptase subunit omega</fullName>
    </alternativeName>
</protein>
<dbReference type="GO" id="GO:0000428">
    <property type="term" value="C:DNA-directed RNA polymerase complex"/>
    <property type="evidence" value="ECO:0007669"/>
    <property type="project" value="UniProtKB-KW"/>
</dbReference>
<evidence type="ECO:0000256" key="1">
    <source>
        <dbReference type="ARBA" id="ARBA00006711"/>
    </source>
</evidence>
<dbReference type="RefSeq" id="WP_331805207.1">
    <property type="nucleotide sequence ID" value="NZ_JAZHPM010000008.1"/>
</dbReference>
<reference evidence="11 12" key="1">
    <citation type="submission" date="2024-01" db="EMBL/GenBank/DDBJ databases">
        <title>Survival strategy associated with biotechnological potential of Virgibacillus dokdonensis T4.6 isolated from salt-fermented shrimp paste.</title>
        <authorList>
            <person name="Doan T.V."/>
            <person name="Quach N.T."/>
            <person name="Phi Q.-T."/>
        </authorList>
    </citation>
    <scope>NUCLEOTIDE SEQUENCE [LARGE SCALE GENOMIC DNA]</scope>
    <source>
        <strain evidence="11 12">T4.6</strain>
    </source>
</reference>
<accession>A0ABU7VD49</accession>
<dbReference type="EMBL" id="JAZHPM010000008">
    <property type="protein sequence ID" value="MEF2291593.1"/>
    <property type="molecule type" value="Genomic_DNA"/>
</dbReference>
<comment type="similarity">
    <text evidence="1 10">Belongs to the RNA polymerase subunit omega family.</text>
</comment>
<keyword evidence="12" id="KW-1185">Reference proteome</keyword>